<dbReference type="SUPFAM" id="SSF55729">
    <property type="entry name" value="Acyl-CoA N-acyltransferases (Nat)"/>
    <property type="match status" value="1"/>
</dbReference>
<dbReference type="Proteomes" id="UP000647860">
    <property type="component" value="Unassembled WGS sequence"/>
</dbReference>
<feature type="domain" description="N-acetyltransferase" evidence="1">
    <location>
        <begin position="3"/>
        <end position="178"/>
    </location>
</feature>
<protein>
    <submittedName>
        <fullName evidence="2">N-acetyltransferase</fullName>
    </submittedName>
</protein>
<organism evidence="2 3">
    <name type="scientific">Micromonospora gifhornensis</name>
    <dbReference type="NCBI Taxonomy" id="84594"/>
    <lineage>
        <taxon>Bacteria</taxon>
        <taxon>Bacillati</taxon>
        <taxon>Actinomycetota</taxon>
        <taxon>Actinomycetes</taxon>
        <taxon>Micromonosporales</taxon>
        <taxon>Micromonosporaceae</taxon>
        <taxon>Micromonospora</taxon>
    </lineage>
</organism>
<dbReference type="CDD" id="cd04301">
    <property type="entry name" value="NAT_SF"/>
    <property type="match status" value="1"/>
</dbReference>
<comment type="caution">
    <text evidence="2">The sequence shown here is derived from an EMBL/GenBank/DDBJ whole genome shotgun (WGS) entry which is preliminary data.</text>
</comment>
<dbReference type="Gene3D" id="3.40.630.30">
    <property type="match status" value="1"/>
</dbReference>
<proteinExistence type="predicted"/>
<reference evidence="2 3" key="1">
    <citation type="submission" date="2021-01" db="EMBL/GenBank/DDBJ databases">
        <title>Whole genome shotgun sequence of Verrucosispora gifhornensis NBRC 16317.</title>
        <authorList>
            <person name="Komaki H."/>
            <person name="Tamura T."/>
        </authorList>
    </citation>
    <scope>NUCLEOTIDE SEQUENCE [LARGE SCALE GENOMIC DNA]</scope>
    <source>
        <strain evidence="2 3">NBRC 16317</strain>
    </source>
</reference>
<evidence type="ECO:0000313" key="2">
    <source>
        <dbReference type="EMBL" id="GIJ13527.1"/>
    </source>
</evidence>
<evidence type="ECO:0000313" key="3">
    <source>
        <dbReference type="Proteomes" id="UP000647860"/>
    </source>
</evidence>
<evidence type="ECO:0000259" key="1">
    <source>
        <dbReference type="PROSITE" id="PS51186"/>
    </source>
</evidence>
<sequence length="181" mass="19395">MSLVLRGLDGAGLRQLVAQLHPIYRDCFAAPPWSEPADKIADFPARLARHTSQPGAYGSIAERDGEIIGAIYGWPAPTTLPTANAFDIAVRDAAPPDVADLLVAPALVVAELMVAPAHQGHGVGRQLLARQVGDHAAWLATHPDAAAARLYERAGWERRFSFQVNDRPLAVFTRPAVPSGR</sequence>
<name>A0ABQ4I6L2_9ACTN</name>
<dbReference type="EMBL" id="BOPA01000002">
    <property type="protein sequence ID" value="GIJ13527.1"/>
    <property type="molecule type" value="Genomic_DNA"/>
</dbReference>
<keyword evidence="3" id="KW-1185">Reference proteome</keyword>
<accession>A0ABQ4I6L2</accession>
<dbReference type="PROSITE" id="PS51186">
    <property type="entry name" value="GNAT"/>
    <property type="match status" value="1"/>
</dbReference>
<dbReference type="InterPro" id="IPR000182">
    <property type="entry name" value="GNAT_dom"/>
</dbReference>
<dbReference type="InterPro" id="IPR016181">
    <property type="entry name" value="Acyl_CoA_acyltransferase"/>
</dbReference>
<dbReference type="Pfam" id="PF00583">
    <property type="entry name" value="Acetyltransf_1"/>
    <property type="match status" value="1"/>
</dbReference>
<gene>
    <name evidence="2" type="ORF">Vgi01_02110</name>
</gene>